<proteinExistence type="predicted"/>
<keyword evidence="1" id="KW-0732">Signal</keyword>
<accession>A0AAV4MPI9</accession>
<feature type="chain" id="PRO_5043842517" evidence="1">
    <location>
        <begin position="22"/>
        <end position="67"/>
    </location>
</feature>
<evidence type="ECO:0000256" key="1">
    <source>
        <dbReference type="SAM" id="SignalP"/>
    </source>
</evidence>
<reference evidence="2 3" key="1">
    <citation type="submission" date="2021-06" db="EMBL/GenBank/DDBJ databases">
        <title>Caerostris extrusa draft genome.</title>
        <authorList>
            <person name="Kono N."/>
            <person name="Arakawa K."/>
        </authorList>
    </citation>
    <scope>NUCLEOTIDE SEQUENCE [LARGE SCALE GENOMIC DNA]</scope>
</reference>
<protein>
    <submittedName>
        <fullName evidence="2">Uncharacterized protein</fullName>
    </submittedName>
</protein>
<sequence>MKMLWAFCVIFLGCFFDICYARGVNLGLCDDTFFNCVCGKSDFRVRTKVKTVSIQRSFNAIAKNASE</sequence>
<name>A0AAV4MPI9_CAEEX</name>
<evidence type="ECO:0000313" key="2">
    <source>
        <dbReference type="EMBL" id="GIX72719.1"/>
    </source>
</evidence>
<keyword evidence="3" id="KW-1185">Reference proteome</keyword>
<evidence type="ECO:0000313" key="3">
    <source>
        <dbReference type="Proteomes" id="UP001054945"/>
    </source>
</evidence>
<dbReference type="Proteomes" id="UP001054945">
    <property type="component" value="Unassembled WGS sequence"/>
</dbReference>
<dbReference type="EMBL" id="BPLR01019872">
    <property type="protein sequence ID" value="GIX72719.1"/>
    <property type="molecule type" value="Genomic_DNA"/>
</dbReference>
<feature type="signal peptide" evidence="1">
    <location>
        <begin position="1"/>
        <end position="21"/>
    </location>
</feature>
<dbReference type="AlphaFoldDB" id="A0AAV4MPI9"/>
<organism evidence="2 3">
    <name type="scientific">Caerostris extrusa</name>
    <name type="common">Bark spider</name>
    <name type="synonym">Caerostris bankana</name>
    <dbReference type="NCBI Taxonomy" id="172846"/>
    <lineage>
        <taxon>Eukaryota</taxon>
        <taxon>Metazoa</taxon>
        <taxon>Ecdysozoa</taxon>
        <taxon>Arthropoda</taxon>
        <taxon>Chelicerata</taxon>
        <taxon>Arachnida</taxon>
        <taxon>Araneae</taxon>
        <taxon>Araneomorphae</taxon>
        <taxon>Entelegynae</taxon>
        <taxon>Araneoidea</taxon>
        <taxon>Araneidae</taxon>
        <taxon>Caerostris</taxon>
    </lineage>
</organism>
<gene>
    <name evidence="2" type="ORF">CEXT_618241</name>
</gene>
<comment type="caution">
    <text evidence="2">The sequence shown here is derived from an EMBL/GenBank/DDBJ whole genome shotgun (WGS) entry which is preliminary data.</text>
</comment>